<dbReference type="AlphaFoldDB" id="A0A699X8Q5"/>
<evidence type="ECO:0000313" key="1">
    <source>
        <dbReference type="EMBL" id="GFD55969.1"/>
    </source>
</evidence>
<accession>A0A699X8Q5</accession>
<reference evidence="1" key="1">
    <citation type="journal article" date="2019" name="Sci. Rep.">
        <title>Draft genome of Tanacetum cinerariifolium, the natural source of mosquito coil.</title>
        <authorList>
            <person name="Yamashiro T."/>
            <person name="Shiraishi A."/>
            <person name="Satake H."/>
            <person name="Nakayama K."/>
        </authorList>
    </citation>
    <scope>NUCLEOTIDE SEQUENCE</scope>
</reference>
<protein>
    <submittedName>
        <fullName evidence="1">Uncharacterized protein</fullName>
    </submittedName>
</protein>
<name>A0A699X8Q5_TANCI</name>
<proteinExistence type="predicted"/>
<gene>
    <name evidence="1" type="ORF">Tci_927938</name>
</gene>
<comment type="caution">
    <text evidence="1">The sequence shown here is derived from an EMBL/GenBank/DDBJ whole genome shotgun (WGS) entry which is preliminary data.</text>
</comment>
<feature type="non-terminal residue" evidence="1">
    <location>
        <position position="1"/>
    </location>
</feature>
<dbReference type="EMBL" id="BKCJ011823864">
    <property type="protein sequence ID" value="GFD55969.1"/>
    <property type="molecule type" value="Genomic_DNA"/>
</dbReference>
<organism evidence="1">
    <name type="scientific">Tanacetum cinerariifolium</name>
    <name type="common">Dalmatian daisy</name>
    <name type="synonym">Chrysanthemum cinerariifolium</name>
    <dbReference type="NCBI Taxonomy" id="118510"/>
    <lineage>
        <taxon>Eukaryota</taxon>
        <taxon>Viridiplantae</taxon>
        <taxon>Streptophyta</taxon>
        <taxon>Embryophyta</taxon>
        <taxon>Tracheophyta</taxon>
        <taxon>Spermatophyta</taxon>
        <taxon>Magnoliopsida</taxon>
        <taxon>eudicotyledons</taxon>
        <taxon>Gunneridae</taxon>
        <taxon>Pentapetalae</taxon>
        <taxon>asterids</taxon>
        <taxon>campanulids</taxon>
        <taxon>Asterales</taxon>
        <taxon>Asteraceae</taxon>
        <taxon>Asteroideae</taxon>
        <taxon>Anthemideae</taxon>
        <taxon>Anthemidinae</taxon>
        <taxon>Tanacetum</taxon>
    </lineage>
</organism>
<sequence>DSLTDHAFVSTLASTITPTAGVKTSMLLPASIEASVFLSSSARSLVSVSSPATKMRLRGLIRGMSVWIVRRSCRPEKSM</sequence>